<evidence type="ECO:0000313" key="1">
    <source>
        <dbReference type="EMBL" id="OIQ66873.1"/>
    </source>
</evidence>
<dbReference type="AlphaFoldDB" id="A0A1J5P5Q8"/>
<name>A0A1J5P5Q8_9ZZZZ</name>
<gene>
    <name evidence="1" type="ORF">GALL_515560</name>
</gene>
<dbReference type="SUPFAM" id="SSF63829">
    <property type="entry name" value="Calcium-dependent phosphotriesterase"/>
    <property type="match status" value="1"/>
</dbReference>
<dbReference type="Gene3D" id="2.120.10.30">
    <property type="entry name" value="TolB, C-terminal domain"/>
    <property type="match status" value="1"/>
</dbReference>
<dbReference type="InterPro" id="IPR011042">
    <property type="entry name" value="6-blade_b-propeller_TolB-like"/>
</dbReference>
<organism evidence="1">
    <name type="scientific">mine drainage metagenome</name>
    <dbReference type="NCBI Taxonomy" id="410659"/>
    <lineage>
        <taxon>unclassified sequences</taxon>
        <taxon>metagenomes</taxon>
        <taxon>ecological metagenomes</taxon>
    </lineage>
</organism>
<sequence length="193" mass="21181">MLPNGNISVADIRNCRILEISPDKKIVRQAGKTGRCWGAAPMLNSPNGDKPLPNGHELVSTIGDHSITELDQNWKQIYKLVLPFKYPSDPQVTKAGNFLVAGYTNPGNLIEINRAGKVVWTYKPIGDGTLNRPSLAIELPNGNVLVNDDLNARVVVIEKATNRILWQYGVTRHPGSKPGYVHIPDGLDIIKAM</sequence>
<accession>A0A1J5P5Q8</accession>
<proteinExistence type="predicted"/>
<reference evidence="1" key="1">
    <citation type="submission" date="2016-10" db="EMBL/GenBank/DDBJ databases">
        <title>Sequence of Gallionella enrichment culture.</title>
        <authorList>
            <person name="Poehlein A."/>
            <person name="Muehling M."/>
            <person name="Daniel R."/>
        </authorList>
    </citation>
    <scope>NUCLEOTIDE SEQUENCE</scope>
</reference>
<comment type="caution">
    <text evidence="1">The sequence shown here is derived from an EMBL/GenBank/DDBJ whole genome shotgun (WGS) entry which is preliminary data.</text>
</comment>
<protein>
    <submittedName>
        <fullName evidence="1">Uncharacterized protein</fullName>
    </submittedName>
</protein>
<dbReference type="EMBL" id="MLJW01006302">
    <property type="protein sequence ID" value="OIQ66873.1"/>
    <property type="molecule type" value="Genomic_DNA"/>
</dbReference>